<evidence type="ECO:0000313" key="1">
    <source>
        <dbReference type="EMBL" id="RBP09697.1"/>
    </source>
</evidence>
<dbReference type="AlphaFoldDB" id="A0A366F502"/>
<keyword evidence="2" id="KW-1185">Reference proteome</keyword>
<protein>
    <submittedName>
        <fullName evidence="1">Uncharacterized protein</fullName>
    </submittedName>
</protein>
<reference evidence="1 2" key="1">
    <citation type="submission" date="2018-06" db="EMBL/GenBank/DDBJ databases">
        <title>Genomic Encyclopedia of Type Strains, Phase IV (KMG-IV): sequencing the most valuable type-strain genomes for metagenomic binning, comparative biology and taxonomic classification.</title>
        <authorList>
            <person name="Goeker M."/>
        </authorList>
    </citation>
    <scope>NUCLEOTIDE SEQUENCE [LARGE SCALE GENOMIC DNA]</scope>
    <source>
        <strain evidence="1 2">DSM 24875</strain>
    </source>
</reference>
<evidence type="ECO:0000313" key="2">
    <source>
        <dbReference type="Proteomes" id="UP000253529"/>
    </source>
</evidence>
<proteinExistence type="predicted"/>
<dbReference type="Proteomes" id="UP000253529">
    <property type="component" value="Unassembled WGS sequence"/>
</dbReference>
<organism evidence="1 2">
    <name type="scientific">Roseiarcus fermentans</name>
    <dbReference type="NCBI Taxonomy" id="1473586"/>
    <lineage>
        <taxon>Bacteria</taxon>
        <taxon>Pseudomonadati</taxon>
        <taxon>Pseudomonadota</taxon>
        <taxon>Alphaproteobacteria</taxon>
        <taxon>Hyphomicrobiales</taxon>
        <taxon>Roseiarcaceae</taxon>
        <taxon>Roseiarcus</taxon>
    </lineage>
</organism>
<sequence>MEANPVGRGISGAFIVNKSIGRLRRTAATAAKPQMTAIKGAAMLRRSGARAQQDRRGAALRIMLDRDAYGVGAAGGIGNCGPVRCRYSQKRL</sequence>
<name>A0A366F502_9HYPH</name>
<dbReference type="EMBL" id="QNRK01000021">
    <property type="protein sequence ID" value="RBP09697.1"/>
    <property type="molecule type" value="Genomic_DNA"/>
</dbReference>
<accession>A0A366F502</accession>
<comment type="caution">
    <text evidence="1">The sequence shown here is derived from an EMBL/GenBank/DDBJ whole genome shotgun (WGS) entry which is preliminary data.</text>
</comment>
<gene>
    <name evidence="1" type="ORF">DFR50_12142</name>
</gene>